<name>A0A543DNY8_9PSEU</name>
<dbReference type="RefSeq" id="WP_142054866.1">
    <property type="nucleotide sequence ID" value="NZ_VFPA01000002.1"/>
</dbReference>
<organism evidence="1 2">
    <name type="scientific">Pseudonocardia kunmingensis</name>
    <dbReference type="NCBI Taxonomy" id="630975"/>
    <lineage>
        <taxon>Bacteria</taxon>
        <taxon>Bacillati</taxon>
        <taxon>Actinomycetota</taxon>
        <taxon>Actinomycetes</taxon>
        <taxon>Pseudonocardiales</taxon>
        <taxon>Pseudonocardiaceae</taxon>
        <taxon>Pseudonocardia</taxon>
    </lineage>
</organism>
<accession>A0A543DNY8</accession>
<protein>
    <submittedName>
        <fullName evidence="1">Uncharacterized protein</fullName>
    </submittedName>
</protein>
<evidence type="ECO:0000313" key="2">
    <source>
        <dbReference type="Proteomes" id="UP000315677"/>
    </source>
</evidence>
<evidence type="ECO:0000313" key="1">
    <source>
        <dbReference type="EMBL" id="TQM11046.1"/>
    </source>
</evidence>
<dbReference type="AlphaFoldDB" id="A0A543DNY8"/>
<dbReference type="EMBL" id="VFPA01000002">
    <property type="protein sequence ID" value="TQM11046.1"/>
    <property type="molecule type" value="Genomic_DNA"/>
</dbReference>
<comment type="caution">
    <text evidence="1">The sequence shown here is derived from an EMBL/GenBank/DDBJ whole genome shotgun (WGS) entry which is preliminary data.</text>
</comment>
<proteinExistence type="predicted"/>
<gene>
    <name evidence="1" type="ORF">FB558_3582</name>
</gene>
<keyword evidence="2" id="KW-1185">Reference proteome</keyword>
<dbReference type="Proteomes" id="UP000315677">
    <property type="component" value="Unassembled WGS sequence"/>
</dbReference>
<reference evidence="1 2" key="1">
    <citation type="submission" date="2019-06" db="EMBL/GenBank/DDBJ databases">
        <title>Sequencing the genomes of 1000 actinobacteria strains.</title>
        <authorList>
            <person name="Klenk H.-P."/>
        </authorList>
    </citation>
    <scope>NUCLEOTIDE SEQUENCE [LARGE SCALE GENOMIC DNA]</scope>
    <source>
        <strain evidence="1 2">DSM 45301</strain>
    </source>
</reference>
<sequence>MSTVNVAPATEPGVVLDPDQAERLRHLIGTVEDWLLHCGDEALDDLAGFLTGLGRASSFASRERLVDDLVNDLGEHAVALRTALRHAGIGAGPAA</sequence>